<keyword evidence="1" id="KW-0472">Membrane</keyword>
<keyword evidence="1" id="KW-1133">Transmembrane helix</keyword>
<keyword evidence="3" id="KW-1185">Reference proteome</keyword>
<gene>
    <name evidence="2" type="ORF">Fcan01_06551</name>
</gene>
<evidence type="ECO:0000313" key="2">
    <source>
        <dbReference type="EMBL" id="OXA58075.1"/>
    </source>
</evidence>
<dbReference type="AlphaFoldDB" id="A0A226EK48"/>
<protein>
    <submittedName>
        <fullName evidence="2">Uncharacterized protein</fullName>
    </submittedName>
</protein>
<evidence type="ECO:0000256" key="1">
    <source>
        <dbReference type="SAM" id="Phobius"/>
    </source>
</evidence>
<dbReference type="EMBL" id="LNIX01000003">
    <property type="protein sequence ID" value="OXA58075.1"/>
    <property type="molecule type" value="Genomic_DNA"/>
</dbReference>
<organism evidence="2 3">
    <name type="scientific">Folsomia candida</name>
    <name type="common">Springtail</name>
    <dbReference type="NCBI Taxonomy" id="158441"/>
    <lineage>
        <taxon>Eukaryota</taxon>
        <taxon>Metazoa</taxon>
        <taxon>Ecdysozoa</taxon>
        <taxon>Arthropoda</taxon>
        <taxon>Hexapoda</taxon>
        <taxon>Collembola</taxon>
        <taxon>Entomobryomorpha</taxon>
        <taxon>Isotomoidea</taxon>
        <taxon>Isotomidae</taxon>
        <taxon>Proisotominae</taxon>
        <taxon>Folsomia</taxon>
    </lineage>
</organism>
<sequence length="676" mass="77537">MGEIQLPPINVAQFFNNFNNYCLPTFTSLTNYLTAFDFLLELNLTLPILLFMVNQTSPPPAQSIIPLLFKHLPHQNIGVCIHQYIFGLTIHLKDLRYILFLWGTAFEDLPTSHKFLIVAIPPNQFRDFSSLMHTSVFDVSLKIFLIQESTAEGENLNVCEIHYFCMRCPRDHHLVWKTPLSQNQHDLLTQLVKMEQIVTLNCAYSYELDLFFRDPYDLNTIHVNSMEASGPKMVSYLKETEGLNRFDYSYFAKVTIALKTFTFPQLLDFLLLENAMQPKLNSSPSRVSFSISLPPLNSITLFMSKRNQFVILTSDNQYNFLTCDSVHSSVNYNIYLSPADRYCWILTVVALLVITTILTFPLRGRYLAYFEMLIQMAGALLETPMTVDQRLSRGKLLLLSLWIGSSMILTTGWEATFTMEIITPIPNTSPFTSFLDLVNFTFFSPVAEDQYEFYDDSMRASPISELIMVFMNLKNSNRKGMSELARVALTFNPSDGYSHIQPLAYHHPDDFSGNLTLPSCKGKAYVDTKERIDAILPYANQVGSMSGIRFVKGKQVLQTNPNGFMWTVSGDSRLAGRLVQRLQNLIGSGIYKYWEELYSRFRPIKLFEYYDERVNRDGFMNNGMKQLDLNSKLVSILVMFGILCGSCCVVLVVEVCSCFIVLHKEKGNRIFRYYII</sequence>
<feature type="transmembrane region" description="Helical" evidence="1">
    <location>
        <begin position="342"/>
        <end position="360"/>
    </location>
</feature>
<proteinExistence type="predicted"/>
<comment type="caution">
    <text evidence="2">The sequence shown here is derived from an EMBL/GenBank/DDBJ whole genome shotgun (WGS) entry which is preliminary data.</text>
</comment>
<name>A0A226EK48_FOLCA</name>
<keyword evidence="1" id="KW-0812">Transmembrane</keyword>
<reference evidence="2 3" key="1">
    <citation type="submission" date="2015-12" db="EMBL/GenBank/DDBJ databases">
        <title>The genome of Folsomia candida.</title>
        <authorList>
            <person name="Faddeeva A."/>
            <person name="Derks M.F."/>
            <person name="Anvar Y."/>
            <person name="Smit S."/>
            <person name="Van Straalen N."/>
            <person name="Roelofs D."/>
        </authorList>
    </citation>
    <scope>NUCLEOTIDE SEQUENCE [LARGE SCALE GENOMIC DNA]</scope>
    <source>
        <strain evidence="2 3">VU population</strain>
        <tissue evidence="2">Whole body</tissue>
    </source>
</reference>
<dbReference type="Proteomes" id="UP000198287">
    <property type="component" value="Unassembled WGS sequence"/>
</dbReference>
<evidence type="ECO:0000313" key="3">
    <source>
        <dbReference type="Proteomes" id="UP000198287"/>
    </source>
</evidence>
<feature type="transmembrane region" description="Helical" evidence="1">
    <location>
        <begin position="396"/>
        <end position="413"/>
    </location>
</feature>
<feature type="transmembrane region" description="Helical" evidence="1">
    <location>
        <begin position="633"/>
        <end position="662"/>
    </location>
</feature>
<accession>A0A226EK48</accession>